<name>A0AA39TW42_9AGAR</name>
<gene>
    <name evidence="1" type="ORF">EDD18DRAFT_1100612</name>
</gene>
<evidence type="ECO:0000313" key="1">
    <source>
        <dbReference type="EMBL" id="KAK0502121.1"/>
    </source>
</evidence>
<proteinExistence type="predicted"/>
<sequence length="312" mass="34538">MLLFGSGSGSSVSTGGRARTTWLLRKHSKGVPIRSKTKGNYAHAAKARSIIQHDSDRFGHSGGTVDEWLPADTSDTDTTFTRRHSLNFLDELERLDPSQMPEVKRATTEDFGRVVVDKDHALRRWKDRAEMPNDNLVTSASNARPDSVGHQASIDNVQVALFINNLSPLHITHTEDVLAVISFHQKDAELFSQFGFATKAGSRDLRSVKEYEINRVYCPGDDRPEIKLVTYPTTDQPDGDYVHRATLSPTGKERVKDPHTRSPILDHYLSSTVNAAAGGLLGNSEPQLHFNGDFCVGGDSITGFHIQVNYAW</sequence>
<keyword evidence="2" id="KW-1185">Reference proteome</keyword>
<evidence type="ECO:0000313" key="2">
    <source>
        <dbReference type="Proteomes" id="UP001175228"/>
    </source>
</evidence>
<reference evidence="1" key="1">
    <citation type="submission" date="2023-06" db="EMBL/GenBank/DDBJ databases">
        <authorList>
            <consortium name="Lawrence Berkeley National Laboratory"/>
            <person name="Ahrendt S."/>
            <person name="Sahu N."/>
            <person name="Indic B."/>
            <person name="Wong-Bajracharya J."/>
            <person name="Merenyi Z."/>
            <person name="Ke H.-M."/>
            <person name="Monk M."/>
            <person name="Kocsube S."/>
            <person name="Drula E."/>
            <person name="Lipzen A."/>
            <person name="Balint B."/>
            <person name="Henrissat B."/>
            <person name="Andreopoulos B."/>
            <person name="Martin F.M."/>
            <person name="Harder C.B."/>
            <person name="Rigling D."/>
            <person name="Ford K.L."/>
            <person name="Foster G.D."/>
            <person name="Pangilinan J."/>
            <person name="Papanicolaou A."/>
            <person name="Barry K."/>
            <person name="LaButti K."/>
            <person name="Viragh M."/>
            <person name="Koriabine M."/>
            <person name="Yan M."/>
            <person name="Riley R."/>
            <person name="Champramary S."/>
            <person name="Plett K.L."/>
            <person name="Tsai I.J."/>
            <person name="Slot J."/>
            <person name="Sipos G."/>
            <person name="Plett J."/>
            <person name="Nagy L.G."/>
            <person name="Grigoriev I.V."/>
        </authorList>
    </citation>
    <scope>NUCLEOTIDE SEQUENCE</scope>
    <source>
        <strain evidence="1">HWK02</strain>
    </source>
</reference>
<dbReference type="AlphaFoldDB" id="A0AA39TW42"/>
<protein>
    <submittedName>
        <fullName evidence="1">Uncharacterized protein</fullName>
    </submittedName>
</protein>
<organism evidence="1 2">
    <name type="scientific">Armillaria luteobubalina</name>
    <dbReference type="NCBI Taxonomy" id="153913"/>
    <lineage>
        <taxon>Eukaryota</taxon>
        <taxon>Fungi</taxon>
        <taxon>Dikarya</taxon>
        <taxon>Basidiomycota</taxon>
        <taxon>Agaricomycotina</taxon>
        <taxon>Agaricomycetes</taxon>
        <taxon>Agaricomycetidae</taxon>
        <taxon>Agaricales</taxon>
        <taxon>Marasmiineae</taxon>
        <taxon>Physalacriaceae</taxon>
        <taxon>Armillaria</taxon>
    </lineage>
</organism>
<accession>A0AA39TW42</accession>
<dbReference type="EMBL" id="JAUEPU010000005">
    <property type="protein sequence ID" value="KAK0502121.1"/>
    <property type="molecule type" value="Genomic_DNA"/>
</dbReference>
<dbReference type="Proteomes" id="UP001175228">
    <property type="component" value="Unassembled WGS sequence"/>
</dbReference>
<comment type="caution">
    <text evidence="1">The sequence shown here is derived from an EMBL/GenBank/DDBJ whole genome shotgun (WGS) entry which is preliminary data.</text>
</comment>